<organism evidence="1 2">
    <name type="scientific">Ligilactobacillus ruminis</name>
    <dbReference type="NCBI Taxonomy" id="1623"/>
    <lineage>
        <taxon>Bacteria</taxon>
        <taxon>Bacillati</taxon>
        <taxon>Bacillota</taxon>
        <taxon>Bacilli</taxon>
        <taxon>Lactobacillales</taxon>
        <taxon>Lactobacillaceae</taxon>
        <taxon>Ligilactobacillus</taxon>
    </lineage>
</organism>
<dbReference type="Proteomes" id="UP000260790">
    <property type="component" value="Unassembled WGS sequence"/>
</dbReference>
<name>A0A8B2YX43_9LACO</name>
<dbReference type="AlphaFoldDB" id="A0A8B2YX43"/>
<sequence length="42" mass="4927">MQREVSPVTGCCILRANLKNRRFARNRELHFTGIFQKSTFCP</sequence>
<proteinExistence type="predicted"/>
<dbReference type="EMBL" id="QSQR01000012">
    <property type="protein sequence ID" value="RGK44462.1"/>
    <property type="molecule type" value="Genomic_DNA"/>
</dbReference>
<gene>
    <name evidence="1" type="ORF">DXD09_10335</name>
</gene>
<reference evidence="1 2" key="1">
    <citation type="submission" date="2018-08" db="EMBL/GenBank/DDBJ databases">
        <title>A genome reference for cultivated species of the human gut microbiota.</title>
        <authorList>
            <person name="Zou Y."/>
            <person name="Xue W."/>
            <person name="Luo G."/>
        </authorList>
    </citation>
    <scope>NUCLEOTIDE SEQUENCE [LARGE SCALE GENOMIC DNA]</scope>
    <source>
        <strain evidence="1 2">TF10-9AT</strain>
    </source>
</reference>
<evidence type="ECO:0000313" key="1">
    <source>
        <dbReference type="EMBL" id="RGK44462.1"/>
    </source>
</evidence>
<comment type="caution">
    <text evidence="1">The sequence shown here is derived from an EMBL/GenBank/DDBJ whole genome shotgun (WGS) entry which is preliminary data.</text>
</comment>
<protein>
    <submittedName>
        <fullName evidence="1">Vitamin B12-binding protein</fullName>
    </submittedName>
</protein>
<accession>A0A8B2YX43</accession>
<evidence type="ECO:0000313" key="2">
    <source>
        <dbReference type="Proteomes" id="UP000260790"/>
    </source>
</evidence>